<dbReference type="PIRSF" id="PIRSF000641">
    <property type="entry name" value="SRK"/>
    <property type="match status" value="1"/>
</dbReference>
<dbReference type="FunFam" id="1.10.510.10:FF:000537">
    <property type="entry name" value="Putative receptor-like protein kinase"/>
    <property type="match status" value="1"/>
</dbReference>
<dbReference type="InterPro" id="IPR024171">
    <property type="entry name" value="SRK-like_kinase"/>
</dbReference>
<dbReference type="PROSITE" id="PS50927">
    <property type="entry name" value="BULB_LECTIN"/>
    <property type="match status" value="1"/>
</dbReference>
<dbReference type="Gene3D" id="2.90.10.10">
    <property type="entry name" value="Bulb-type lectin domain"/>
    <property type="match status" value="2"/>
</dbReference>
<keyword evidence="24" id="KW-1185">Reference proteome</keyword>
<evidence type="ECO:0000256" key="9">
    <source>
        <dbReference type="ARBA" id="ARBA00022840"/>
    </source>
</evidence>
<sequence>MAKILVLLLLPLIFSCKSSSSASDRLSEGSSLSVARKGDILVSAGGIFSAGFFQVGINAYCFAVWFNEPFCSTNCTVVWMANRDQPVNGKESKVSLLSSGNLVLCDAGGLKVWATNTESPSFLHLSIHDNGNLVLSSVEGEDEVLWQSFNFPTDTLLPQQALAKSRELVSSRSQSNYSSGFYKLYFDNDNVLRLLYNDPVTSSIYWPDPELMAWEAGRSSYNNSRTCVLDSLGNFTSSDGFSSSSADYGVILQRRLTIDYDGNLRLYSRKDSWDTWVVSWQAMSQPCRIHGICGPNSICNYVPGSGSGRKCSCLPGFKMKDRSDWSAGCEPEFNIPCERSKSTFVQLTHLEFYGYDFAFYPNYTLQMCKDVCLKRCDCKGFQLKFIKHDYASNIPYCFEKAQLLNGHRYPNFEGDLYLRVPKTTPSFAAKTEEFSLDCSDQAVRQLDRKYVKSHENGTLKFVFWFACSVIGIFEFLCVLLAWFLLTRTQKTSYQEQQGYHVATSFRRFSYAELKKATRGFSEEIGGGAGGTVYKGTLSDQRVAAIKRLNQVSQGEEEFRVATSTFGRLNHFNLIETWGYCAEGKHRLLVYKYMKHGSLAENLARNALDWNKRFDIAVGTAKGLAYLHEECLEWVLHCDIKPQNILLDCNFQPKLSDFGLSKPLKRGNDIYSRISKIRGTRGYIAPEWVLSLPITAKVDVYSYGMVLLEMVTGNSPTAETENSSSVRGMKETCTEMDSWIEKNIDPKLEGNYDRAKMRVLVGVGMKCIQENRDARPTMSQVVEMLLHHENGSGSA</sequence>
<dbReference type="SMART" id="SM00108">
    <property type="entry name" value="B_lectin"/>
    <property type="match status" value="1"/>
</dbReference>
<dbReference type="EMBL" id="JAIWQS010000007">
    <property type="protein sequence ID" value="KAJ8759585.1"/>
    <property type="molecule type" value="Genomic_DNA"/>
</dbReference>
<keyword evidence="5 19" id="KW-0812">Transmembrane</keyword>
<evidence type="ECO:0000256" key="4">
    <source>
        <dbReference type="ARBA" id="ARBA00022679"/>
    </source>
</evidence>
<accession>A0AAV8T003</accession>
<evidence type="ECO:0000256" key="2">
    <source>
        <dbReference type="ARBA" id="ARBA00022527"/>
    </source>
</evidence>
<dbReference type="PROSITE" id="PS00108">
    <property type="entry name" value="PROTEIN_KINASE_ST"/>
    <property type="match status" value="1"/>
</dbReference>
<dbReference type="InterPro" id="IPR001480">
    <property type="entry name" value="Bulb-type_lectin_dom"/>
</dbReference>
<gene>
    <name evidence="23" type="ORF">K2173_007214</name>
</gene>
<comment type="subcellular location">
    <subcellularLocation>
        <location evidence="1">Membrane</location>
        <topology evidence="1">Single-pass type I membrane protein</topology>
    </subcellularLocation>
</comment>
<keyword evidence="2 17" id="KW-0723">Serine/threonine-protein kinase</keyword>
<dbReference type="Pfam" id="PF00069">
    <property type="entry name" value="Pkinase"/>
    <property type="match status" value="1"/>
</dbReference>
<dbReference type="PROSITE" id="PS00107">
    <property type="entry name" value="PROTEIN_KINASE_ATP"/>
    <property type="match status" value="1"/>
</dbReference>
<keyword evidence="8 17" id="KW-0418">Kinase</keyword>
<dbReference type="GO" id="GO:0004674">
    <property type="term" value="F:protein serine/threonine kinase activity"/>
    <property type="evidence" value="ECO:0007669"/>
    <property type="project" value="UniProtKB-KW"/>
</dbReference>
<evidence type="ECO:0000256" key="5">
    <source>
        <dbReference type="ARBA" id="ARBA00022692"/>
    </source>
</evidence>
<evidence type="ECO:0000256" key="18">
    <source>
        <dbReference type="PROSITE-ProRule" id="PRU10141"/>
    </source>
</evidence>
<dbReference type="PANTHER" id="PTHR47974">
    <property type="entry name" value="OS07G0415500 PROTEIN"/>
    <property type="match status" value="1"/>
</dbReference>
<evidence type="ECO:0000313" key="24">
    <source>
        <dbReference type="Proteomes" id="UP001159364"/>
    </source>
</evidence>
<dbReference type="GO" id="GO:0048544">
    <property type="term" value="P:recognition of pollen"/>
    <property type="evidence" value="ECO:0007669"/>
    <property type="project" value="InterPro"/>
</dbReference>
<evidence type="ECO:0000256" key="15">
    <source>
        <dbReference type="ARBA" id="ARBA00047899"/>
    </source>
</evidence>
<keyword evidence="10 19" id="KW-1133">Transmembrane helix</keyword>
<evidence type="ECO:0000256" key="14">
    <source>
        <dbReference type="ARBA" id="ARBA00023180"/>
    </source>
</evidence>
<evidence type="ECO:0000256" key="7">
    <source>
        <dbReference type="ARBA" id="ARBA00022741"/>
    </source>
</evidence>
<keyword evidence="6 20" id="KW-0732">Signal</keyword>
<dbReference type="PANTHER" id="PTHR47974:SF26">
    <property type="entry name" value="RECEPTOR-LIKE SERINE_THREONINE-PROTEIN KINASE"/>
    <property type="match status" value="1"/>
</dbReference>
<dbReference type="Proteomes" id="UP001159364">
    <property type="component" value="Linkage Group LG07"/>
</dbReference>
<dbReference type="Pfam" id="PF01453">
    <property type="entry name" value="B_lectin"/>
    <property type="match status" value="1"/>
</dbReference>
<feature type="domain" description="Bulb-type lectin" evidence="22">
    <location>
        <begin position="17"/>
        <end position="148"/>
    </location>
</feature>
<reference evidence="23 24" key="1">
    <citation type="submission" date="2021-09" db="EMBL/GenBank/DDBJ databases">
        <title>Genomic insights and catalytic innovation underlie evolution of tropane alkaloids biosynthesis.</title>
        <authorList>
            <person name="Wang Y.-J."/>
            <person name="Tian T."/>
            <person name="Huang J.-P."/>
            <person name="Huang S.-X."/>
        </authorList>
    </citation>
    <scope>NUCLEOTIDE SEQUENCE [LARGE SCALE GENOMIC DNA]</scope>
    <source>
        <strain evidence="23">KIB-2018</strain>
        <tissue evidence="23">Leaf</tissue>
    </source>
</reference>
<dbReference type="GO" id="GO:0016020">
    <property type="term" value="C:membrane"/>
    <property type="evidence" value="ECO:0007669"/>
    <property type="project" value="UniProtKB-SubCell"/>
</dbReference>
<dbReference type="InterPro" id="IPR000858">
    <property type="entry name" value="S_locus_glycoprot_dom"/>
</dbReference>
<dbReference type="AlphaFoldDB" id="A0AAV8T003"/>
<evidence type="ECO:0000256" key="12">
    <source>
        <dbReference type="ARBA" id="ARBA00023157"/>
    </source>
</evidence>
<dbReference type="GO" id="GO:0005524">
    <property type="term" value="F:ATP binding"/>
    <property type="evidence" value="ECO:0007669"/>
    <property type="project" value="UniProtKB-UniRule"/>
</dbReference>
<evidence type="ECO:0000256" key="17">
    <source>
        <dbReference type="PIRNR" id="PIRNR000641"/>
    </source>
</evidence>
<evidence type="ECO:0000313" key="23">
    <source>
        <dbReference type="EMBL" id="KAJ8759585.1"/>
    </source>
</evidence>
<evidence type="ECO:0000256" key="10">
    <source>
        <dbReference type="ARBA" id="ARBA00022989"/>
    </source>
</evidence>
<evidence type="ECO:0000256" key="3">
    <source>
        <dbReference type="ARBA" id="ARBA00022536"/>
    </source>
</evidence>
<dbReference type="SUPFAM" id="SSF51110">
    <property type="entry name" value="alpha-D-mannose-specific plant lectins"/>
    <property type="match status" value="1"/>
</dbReference>
<dbReference type="SUPFAM" id="SSF56112">
    <property type="entry name" value="Protein kinase-like (PK-like)"/>
    <property type="match status" value="1"/>
</dbReference>
<dbReference type="FunFam" id="3.30.200.20:FF:000059">
    <property type="entry name" value="S-receptor-like serine/threonine-protein kinase"/>
    <property type="match status" value="1"/>
</dbReference>
<feature type="chain" id="PRO_5043496696" description="Receptor-like serine/threonine-protein kinase" evidence="20">
    <location>
        <begin position="23"/>
        <end position="794"/>
    </location>
</feature>
<evidence type="ECO:0000259" key="21">
    <source>
        <dbReference type="PROSITE" id="PS50011"/>
    </source>
</evidence>
<feature type="signal peptide" evidence="20">
    <location>
        <begin position="1"/>
        <end position="22"/>
    </location>
</feature>
<evidence type="ECO:0000256" key="20">
    <source>
        <dbReference type="SAM" id="SignalP"/>
    </source>
</evidence>
<dbReference type="InterPro" id="IPR017441">
    <property type="entry name" value="Protein_kinase_ATP_BS"/>
</dbReference>
<dbReference type="PROSITE" id="PS51257">
    <property type="entry name" value="PROKAR_LIPOPROTEIN"/>
    <property type="match status" value="1"/>
</dbReference>
<proteinExistence type="inferred from homology"/>
<keyword evidence="3" id="KW-0245">EGF-like domain</keyword>
<dbReference type="EC" id="2.7.11.1" evidence="17"/>
<evidence type="ECO:0000256" key="13">
    <source>
        <dbReference type="ARBA" id="ARBA00023170"/>
    </source>
</evidence>
<feature type="domain" description="Protein kinase" evidence="21">
    <location>
        <begin position="518"/>
        <end position="790"/>
    </location>
</feature>
<comment type="catalytic activity">
    <reaction evidence="15 17">
        <text>L-threonyl-[protein] + ATP = O-phospho-L-threonyl-[protein] + ADP + H(+)</text>
        <dbReference type="Rhea" id="RHEA:46608"/>
        <dbReference type="Rhea" id="RHEA-COMP:11060"/>
        <dbReference type="Rhea" id="RHEA-COMP:11605"/>
        <dbReference type="ChEBI" id="CHEBI:15378"/>
        <dbReference type="ChEBI" id="CHEBI:30013"/>
        <dbReference type="ChEBI" id="CHEBI:30616"/>
        <dbReference type="ChEBI" id="CHEBI:61977"/>
        <dbReference type="ChEBI" id="CHEBI:456216"/>
        <dbReference type="EC" id="2.7.11.1"/>
    </reaction>
</comment>
<dbReference type="InterPro" id="IPR008271">
    <property type="entry name" value="Ser/Thr_kinase_AS"/>
</dbReference>
<evidence type="ECO:0000256" key="16">
    <source>
        <dbReference type="ARBA" id="ARBA00048679"/>
    </source>
</evidence>
<feature type="transmembrane region" description="Helical" evidence="19">
    <location>
        <begin position="461"/>
        <end position="485"/>
    </location>
</feature>
<keyword evidence="7 17" id="KW-0547">Nucleotide-binding</keyword>
<evidence type="ECO:0000256" key="8">
    <source>
        <dbReference type="ARBA" id="ARBA00022777"/>
    </source>
</evidence>
<evidence type="ECO:0000256" key="6">
    <source>
        <dbReference type="ARBA" id="ARBA00022729"/>
    </source>
</evidence>
<keyword evidence="14" id="KW-0325">Glycoprotein</keyword>
<keyword evidence="12" id="KW-1015">Disulfide bond</keyword>
<keyword evidence="4 17" id="KW-0808">Transferase</keyword>
<dbReference type="InterPro" id="IPR036426">
    <property type="entry name" value="Bulb-type_lectin_dom_sf"/>
</dbReference>
<keyword evidence="9 17" id="KW-0067">ATP-binding</keyword>
<dbReference type="Gene3D" id="1.10.510.10">
    <property type="entry name" value="Transferase(Phosphotransferase) domain 1"/>
    <property type="match status" value="1"/>
</dbReference>
<evidence type="ECO:0000256" key="11">
    <source>
        <dbReference type="ARBA" id="ARBA00023136"/>
    </source>
</evidence>
<name>A0AAV8T003_9ROSI</name>
<keyword evidence="13" id="KW-0675">Receptor</keyword>
<dbReference type="PROSITE" id="PS50011">
    <property type="entry name" value="PROTEIN_KINASE_DOM"/>
    <property type="match status" value="1"/>
</dbReference>
<protein>
    <recommendedName>
        <fullName evidence="17">Receptor-like serine/threonine-protein kinase</fullName>
        <ecNumber evidence="17">2.7.11.1</ecNumber>
    </recommendedName>
</protein>
<dbReference type="CDD" id="cd00028">
    <property type="entry name" value="B_lectin"/>
    <property type="match status" value="1"/>
</dbReference>
<evidence type="ECO:0000256" key="19">
    <source>
        <dbReference type="SAM" id="Phobius"/>
    </source>
</evidence>
<evidence type="ECO:0000259" key="22">
    <source>
        <dbReference type="PROSITE" id="PS50927"/>
    </source>
</evidence>
<keyword evidence="11 19" id="KW-0472">Membrane</keyword>
<dbReference type="Pfam" id="PF00954">
    <property type="entry name" value="S_locus_glycop"/>
    <property type="match status" value="1"/>
</dbReference>
<organism evidence="23 24">
    <name type="scientific">Erythroxylum novogranatense</name>
    <dbReference type="NCBI Taxonomy" id="1862640"/>
    <lineage>
        <taxon>Eukaryota</taxon>
        <taxon>Viridiplantae</taxon>
        <taxon>Streptophyta</taxon>
        <taxon>Embryophyta</taxon>
        <taxon>Tracheophyta</taxon>
        <taxon>Spermatophyta</taxon>
        <taxon>Magnoliopsida</taxon>
        <taxon>eudicotyledons</taxon>
        <taxon>Gunneridae</taxon>
        <taxon>Pentapetalae</taxon>
        <taxon>rosids</taxon>
        <taxon>fabids</taxon>
        <taxon>Malpighiales</taxon>
        <taxon>Erythroxylaceae</taxon>
        <taxon>Erythroxylum</taxon>
    </lineage>
</organism>
<dbReference type="InterPro" id="IPR011009">
    <property type="entry name" value="Kinase-like_dom_sf"/>
</dbReference>
<feature type="binding site" evidence="18">
    <location>
        <position position="546"/>
    </location>
    <ligand>
        <name>ATP</name>
        <dbReference type="ChEBI" id="CHEBI:30616"/>
    </ligand>
</feature>
<comment type="catalytic activity">
    <reaction evidence="16 17">
        <text>L-seryl-[protein] + ATP = O-phospho-L-seryl-[protein] + ADP + H(+)</text>
        <dbReference type="Rhea" id="RHEA:17989"/>
        <dbReference type="Rhea" id="RHEA-COMP:9863"/>
        <dbReference type="Rhea" id="RHEA-COMP:11604"/>
        <dbReference type="ChEBI" id="CHEBI:15378"/>
        <dbReference type="ChEBI" id="CHEBI:29999"/>
        <dbReference type="ChEBI" id="CHEBI:30616"/>
        <dbReference type="ChEBI" id="CHEBI:83421"/>
        <dbReference type="ChEBI" id="CHEBI:456216"/>
        <dbReference type="EC" id="2.7.11.1"/>
    </reaction>
</comment>
<dbReference type="Gene3D" id="3.30.200.20">
    <property type="entry name" value="Phosphorylase Kinase, domain 1"/>
    <property type="match status" value="1"/>
</dbReference>
<comment type="caution">
    <text evidence="23">The sequence shown here is derived from an EMBL/GenBank/DDBJ whole genome shotgun (WGS) entry which is preliminary data.</text>
</comment>
<comment type="similarity">
    <text evidence="17">Belongs to the protein kinase superfamily. Ser/Thr protein kinase family.</text>
</comment>
<dbReference type="SMART" id="SM00220">
    <property type="entry name" value="S_TKc"/>
    <property type="match status" value="1"/>
</dbReference>
<evidence type="ECO:0000256" key="1">
    <source>
        <dbReference type="ARBA" id="ARBA00004479"/>
    </source>
</evidence>
<dbReference type="InterPro" id="IPR000719">
    <property type="entry name" value="Prot_kinase_dom"/>
</dbReference>